<sequence length="310" mass="33188">SCADNTVTAFHEERLLARAAHSRGHEVLELGEGSGRPGQHSRLHHGGVTEKPPEKHVPLLRAFQTGGYFRVLGNQVKHCANVQKVEERQHLWNNKARSRGLSRPCLREKKKKPEPRNQEALLFSHLRQGESKTLPRAVPGARQASQEPLKRVADVGRAEAVELRKVHLFQGDAGRVHVFGSGRAIGAAVGFGRAALAPLAAAVSVLHYAVAAVVRLRFRFHARAGARPPFARGGGAGVDQAVPVAVREAGAVGALEGVQRADKVRGGAQPLPLVEGGEVPEQLESGVHGFFCLASLRLSVSFLSLSVSST</sequence>
<protein>
    <submittedName>
        <fullName evidence="2">Uncharacterized protein</fullName>
    </submittedName>
</protein>
<dbReference type="Proteomes" id="UP000673691">
    <property type="component" value="Unassembled WGS sequence"/>
</dbReference>
<reference evidence="2 3" key="1">
    <citation type="journal article" name="Sci. Rep.">
        <title>Genome-scale phylogenetic analyses confirm Olpidium as the closest living zoosporic fungus to the non-flagellated, terrestrial fungi.</title>
        <authorList>
            <person name="Chang Y."/>
            <person name="Rochon D."/>
            <person name="Sekimoto S."/>
            <person name="Wang Y."/>
            <person name="Chovatia M."/>
            <person name="Sandor L."/>
            <person name="Salamov A."/>
            <person name="Grigoriev I.V."/>
            <person name="Stajich J.E."/>
            <person name="Spatafora J.W."/>
        </authorList>
    </citation>
    <scope>NUCLEOTIDE SEQUENCE [LARGE SCALE GENOMIC DNA]</scope>
    <source>
        <strain evidence="2">S191</strain>
    </source>
</reference>
<proteinExistence type="predicted"/>
<gene>
    <name evidence="2" type="ORF">BJ554DRAFT_3576</name>
</gene>
<feature type="region of interest" description="Disordered" evidence="1">
    <location>
        <begin position="29"/>
        <end position="53"/>
    </location>
</feature>
<keyword evidence="3" id="KW-1185">Reference proteome</keyword>
<evidence type="ECO:0000256" key="1">
    <source>
        <dbReference type="SAM" id="MobiDB-lite"/>
    </source>
</evidence>
<evidence type="ECO:0000313" key="2">
    <source>
        <dbReference type="EMBL" id="KAG5456630.1"/>
    </source>
</evidence>
<organism evidence="2 3">
    <name type="scientific">Olpidium bornovanus</name>
    <dbReference type="NCBI Taxonomy" id="278681"/>
    <lineage>
        <taxon>Eukaryota</taxon>
        <taxon>Fungi</taxon>
        <taxon>Fungi incertae sedis</taxon>
        <taxon>Olpidiomycota</taxon>
        <taxon>Olpidiomycotina</taxon>
        <taxon>Olpidiomycetes</taxon>
        <taxon>Olpidiales</taxon>
        <taxon>Olpidiaceae</taxon>
        <taxon>Olpidium</taxon>
    </lineage>
</organism>
<feature type="region of interest" description="Disordered" evidence="1">
    <location>
        <begin position="93"/>
        <end position="116"/>
    </location>
</feature>
<feature type="non-terminal residue" evidence="2">
    <location>
        <position position="1"/>
    </location>
</feature>
<comment type="caution">
    <text evidence="2">The sequence shown here is derived from an EMBL/GenBank/DDBJ whole genome shotgun (WGS) entry which is preliminary data.</text>
</comment>
<name>A0A8H7ZP40_9FUNG</name>
<dbReference type="EMBL" id="JAEFCI010011424">
    <property type="protein sequence ID" value="KAG5456630.1"/>
    <property type="molecule type" value="Genomic_DNA"/>
</dbReference>
<evidence type="ECO:0000313" key="3">
    <source>
        <dbReference type="Proteomes" id="UP000673691"/>
    </source>
</evidence>
<accession>A0A8H7ZP40</accession>
<dbReference type="AlphaFoldDB" id="A0A8H7ZP40"/>